<gene>
    <name evidence="1" type="ORF">SM124_13585</name>
</gene>
<protein>
    <submittedName>
        <fullName evidence="1">Uncharacterized protein</fullName>
    </submittedName>
</protein>
<comment type="caution">
    <text evidence="1">The sequence shown here is derived from an EMBL/GenBank/DDBJ whole genome shotgun (WGS) entry which is preliminary data.</text>
</comment>
<dbReference type="Proteomes" id="UP001290455">
    <property type="component" value="Unassembled WGS sequence"/>
</dbReference>
<sequence length="100" mass="11445">MSGWRIQSQFLGAGLANNRDVGDDTKLTEDRYELYVNNEFVGYKTLLNQSDNLKDVNDFLQRQGFQQFTSDLEGDHYNISTESDLVQPIKDALGVYCSNR</sequence>
<accession>A0ABU5J022</accession>
<proteinExistence type="predicted"/>
<dbReference type="RefSeq" id="WP_322447058.1">
    <property type="nucleotide sequence ID" value="NZ_JAXOFX010000008.1"/>
</dbReference>
<keyword evidence="2" id="KW-1185">Reference proteome</keyword>
<dbReference type="EMBL" id="JAXOFX010000008">
    <property type="protein sequence ID" value="MDZ5472759.1"/>
    <property type="molecule type" value="Genomic_DNA"/>
</dbReference>
<name>A0ABU5J022_9BACI</name>
<evidence type="ECO:0000313" key="1">
    <source>
        <dbReference type="EMBL" id="MDZ5472759.1"/>
    </source>
</evidence>
<reference evidence="1 2" key="1">
    <citation type="submission" date="2023-11" db="EMBL/GenBank/DDBJ databases">
        <title>Bacillus jintuensis, isolated from a mudflat on the Beibu Gulf coast.</title>
        <authorList>
            <person name="Li M."/>
        </authorList>
    </citation>
    <scope>NUCLEOTIDE SEQUENCE [LARGE SCALE GENOMIC DNA]</scope>
    <source>
        <strain evidence="1 2">31A1R</strain>
    </source>
</reference>
<organism evidence="1 2">
    <name type="scientific">Robertmurraya mangrovi</name>
    <dbReference type="NCBI Taxonomy" id="3098077"/>
    <lineage>
        <taxon>Bacteria</taxon>
        <taxon>Bacillati</taxon>
        <taxon>Bacillota</taxon>
        <taxon>Bacilli</taxon>
        <taxon>Bacillales</taxon>
        <taxon>Bacillaceae</taxon>
        <taxon>Robertmurraya</taxon>
    </lineage>
</organism>
<evidence type="ECO:0000313" key="2">
    <source>
        <dbReference type="Proteomes" id="UP001290455"/>
    </source>
</evidence>